<feature type="transmembrane region" description="Helical" evidence="6">
    <location>
        <begin position="145"/>
        <end position="167"/>
    </location>
</feature>
<gene>
    <name evidence="7" type="ORF">PTSG_04461</name>
</gene>
<feature type="transmembrane region" description="Helical" evidence="6">
    <location>
        <begin position="223"/>
        <end position="240"/>
    </location>
</feature>
<dbReference type="RefSeq" id="XP_004994555.1">
    <property type="nucleotide sequence ID" value="XM_004994498.1"/>
</dbReference>
<organism evidence="8">
    <name type="scientific">Salpingoeca rosetta (strain ATCC 50818 / BSB-021)</name>
    <dbReference type="NCBI Taxonomy" id="946362"/>
    <lineage>
        <taxon>Eukaryota</taxon>
        <taxon>Choanoflagellata</taxon>
        <taxon>Craspedida</taxon>
        <taxon>Salpingoecidae</taxon>
        <taxon>Salpingoeca</taxon>
    </lineage>
</organism>
<dbReference type="InterPro" id="IPR005016">
    <property type="entry name" value="TDE1/TMS"/>
</dbReference>
<proteinExistence type="inferred from homology"/>
<dbReference type="OrthoDB" id="5963193at2759"/>
<dbReference type="PANTHER" id="PTHR10383:SF9">
    <property type="entry name" value="SERINE INCORPORATOR, ISOFORM F"/>
    <property type="match status" value="1"/>
</dbReference>
<evidence type="ECO:0000256" key="4">
    <source>
        <dbReference type="ARBA" id="ARBA00022989"/>
    </source>
</evidence>
<keyword evidence="5 6" id="KW-0472">Membrane</keyword>
<feature type="transmembrane region" description="Helical" evidence="6">
    <location>
        <begin position="122"/>
        <end position="139"/>
    </location>
</feature>
<dbReference type="GO" id="GO:0016020">
    <property type="term" value="C:membrane"/>
    <property type="evidence" value="ECO:0007669"/>
    <property type="project" value="UniProtKB-SubCell"/>
</dbReference>
<dbReference type="eggNOG" id="KOG2592">
    <property type="taxonomic scope" value="Eukaryota"/>
</dbReference>
<feature type="transmembrane region" description="Helical" evidence="6">
    <location>
        <begin position="404"/>
        <end position="427"/>
    </location>
</feature>
<evidence type="ECO:0000256" key="2">
    <source>
        <dbReference type="ARBA" id="ARBA00006665"/>
    </source>
</evidence>
<evidence type="ECO:0008006" key="9">
    <source>
        <dbReference type="Google" id="ProtNLM"/>
    </source>
</evidence>
<feature type="transmembrane region" description="Helical" evidence="6">
    <location>
        <begin position="81"/>
        <end position="101"/>
    </location>
</feature>
<feature type="transmembrane region" description="Helical" evidence="6">
    <location>
        <begin position="364"/>
        <end position="384"/>
    </location>
</feature>
<feature type="transmembrane region" description="Helical" evidence="6">
    <location>
        <begin position="188"/>
        <end position="211"/>
    </location>
</feature>
<keyword evidence="3 6" id="KW-0812">Transmembrane</keyword>
<evidence type="ECO:0000256" key="3">
    <source>
        <dbReference type="ARBA" id="ARBA00022692"/>
    </source>
</evidence>
<dbReference type="OMA" id="DKHCNPL"/>
<feature type="transmembrane region" description="Helical" evidence="6">
    <location>
        <begin position="252"/>
        <end position="271"/>
    </location>
</feature>
<dbReference type="FunCoup" id="F2U8M4">
    <property type="interactions" value="1394"/>
</dbReference>
<evidence type="ECO:0000313" key="8">
    <source>
        <dbReference type="Proteomes" id="UP000007799"/>
    </source>
</evidence>
<evidence type="ECO:0000256" key="6">
    <source>
        <dbReference type="SAM" id="Phobius"/>
    </source>
</evidence>
<sequence length="433" mass="46737">MCSITSCLSSAACCLCSSSCGRCGSATMTRVGYALLLLLSAVCGWIFLNPKVSSDLQKMDKYVGHICKGNENCDRRWGELGVYRVLTATAVFHALMALILIGVKSSRDPRAAIHKGFWPVKLLLLIALATGAFFIPNGVFMDLGWVALVCGFLFIIVQMVLLVDFAYSWNEAWLGRMEDGSSCYKWGLITCSFGAYAIAIAITVCCFVFYTQADNNPCTLSKTALGVNIGLSLIMTFFALHPRVQEAQPTSGLLQAGIMSFYTTYLVWSAVSNVDEPCGMGVKPDTTATVVGAILTFLAVAYSSMRTSSASQLGKLGMQQDASERESLILSDVESGGGDDDDSSGGGCAGGDDEADGVKYSWSFFHLTFMMAAFYLMMVITDWANIRDGHTANEKVGNGLASVWIQIASSWVVALLYIWTLIAPLCLPNRDFS</sequence>
<dbReference type="PANTHER" id="PTHR10383">
    <property type="entry name" value="SERINE INCORPORATOR"/>
    <property type="match status" value="1"/>
</dbReference>
<accession>F2U8M4</accession>
<dbReference type="KEGG" id="sre:PTSG_04461"/>
<keyword evidence="4 6" id="KW-1133">Transmembrane helix</keyword>
<dbReference type="InParanoid" id="F2U8M4"/>
<dbReference type="Proteomes" id="UP000007799">
    <property type="component" value="Unassembled WGS sequence"/>
</dbReference>
<dbReference type="AlphaFoldDB" id="F2U8M4"/>
<evidence type="ECO:0000313" key="7">
    <source>
        <dbReference type="EMBL" id="EGD72732.1"/>
    </source>
</evidence>
<keyword evidence="8" id="KW-1185">Reference proteome</keyword>
<dbReference type="Pfam" id="PF03348">
    <property type="entry name" value="Serinc"/>
    <property type="match status" value="1"/>
</dbReference>
<evidence type="ECO:0000256" key="5">
    <source>
        <dbReference type="ARBA" id="ARBA00023136"/>
    </source>
</evidence>
<protein>
    <recommendedName>
        <fullName evidence="9">Serine incorporator</fullName>
    </recommendedName>
</protein>
<comment type="subcellular location">
    <subcellularLocation>
        <location evidence="1">Membrane</location>
        <topology evidence="1">Multi-pass membrane protein</topology>
    </subcellularLocation>
</comment>
<evidence type="ECO:0000256" key="1">
    <source>
        <dbReference type="ARBA" id="ARBA00004141"/>
    </source>
</evidence>
<dbReference type="GeneID" id="16075136"/>
<name>F2U8M4_SALR5</name>
<comment type="similarity">
    <text evidence="2">Belongs to the TDE1 family.</text>
</comment>
<feature type="transmembrane region" description="Helical" evidence="6">
    <location>
        <begin position="286"/>
        <end position="305"/>
    </location>
</feature>
<reference evidence="7" key="1">
    <citation type="submission" date="2009-08" db="EMBL/GenBank/DDBJ databases">
        <title>Annotation of Salpingoeca rosetta.</title>
        <authorList>
            <consortium name="The Broad Institute Genome Sequencing Platform"/>
            <person name="Russ C."/>
            <person name="Cuomo C."/>
            <person name="Burger G."/>
            <person name="Gray M.W."/>
            <person name="Holland P.W.H."/>
            <person name="King N."/>
            <person name="Lang F.B.F."/>
            <person name="Roger A.J."/>
            <person name="Ruiz-Trillo I."/>
            <person name="Young S.K."/>
            <person name="Zeng Q."/>
            <person name="Gargeya S."/>
            <person name="Alvarado L."/>
            <person name="Berlin A."/>
            <person name="Chapman S.B."/>
            <person name="Chen Z."/>
            <person name="Freedman E."/>
            <person name="Gellesch M."/>
            <person name="Goldberg J."/>
            <person name="Griggs A."/>
            <person name="Gujja S."/>
            <person name="Heilman E."/>
            <person name="Heiman D."/>
            <person name="Howarth C."/>
            <person name="Mehta T."/>
            <person name="Neiman D."/>
            <person name="Pearson M."/>
            <person name="Roberts A."/>
            <person name="Saif S."/>
            <person name="Shea T."/>
            <person name="Shenoy N."/>
            <person name="Sisk P."/>
            <person name="Stolte C."/>
            <person name="Sykes S."/>
            <person name="White J."/>
            <person name="Yandava C."/>
            <person name="Haas B."/>
            <person name="Nusbaum C."/>
            <person name="Birren B."/>
        </authorList>
    </citation>
    <scope>NUCLEOTIDE SEQUENCE [LARGE SCALE GENOMIC DNA]</scope>
    <source>
        <strain evidence="7">ATCC 50818</strain>
    </source>
</reference>
<feature type="transmembrane region" description="Helical" evidence="6">
    <location>
        <begin position="31"/>
        <end position="48"/>
    </location>
</feature>
<dbReference type="EMBL" id="GL832964">
    <property type="protein sequence ID" value="EGD72732.1"/>
    <property type="molecule type" value="Genomic_DNA"/>
</dbReference>